<dbReference type="InterPro" id="IPR036779">
    <property type="entry name" value="LysM_dom_sf"/>
</dbReference>
<accession>A0ABR9ZNJ9</accession>
<keyword evidence="4" id="KW-1185">Reference proteome</keyword>
<feature type="transmembrane region" description="Helical" evidence="1">
    <location>
        <begin position="229"/>
        <end position="247"/>
    </location>
</feature>
<dbReference type="EMBL" id="JADKNH010000001">
    <property type="protein sequence ID" value="MBF4692048.1"/>
    <property type="molecule type" value="Genomic_DNA"/>
</dbReference>
<dbReference type="Gene3D" id="3.10.350.10">
    <property type="entry name" value="LysM domain"/>
    <property type="match status" value="1"/>
</dbReference>
<sequence length="370" mass="43065">MQSALISDKYIVVDVVSSNANVTIYRCLEPLKDQEAHYRIHQIKDRALIKYYLKCIDHFSQILPFVESFVDFGDLYLVFKDYTEELAISHIHFNDAEKKDFILKLLAKLSLDTTLPNFIKYTLINSDNLRVDKNKNVHFNVTLDLLNPDSFDQFKSVQKKIATLVEGLTEDHDELNVFIMNCEAGLYKDYVSMLADYKVFLSAINEHREPWIYEKLLVIVLWIKSHFRILVYFSFLLIIMIYGMTLFSRTTAEHNKPYVKKAIGIVHYNDPYSEVVEETETISVYVPVIDTPPVSVEPQKKMHNAYTIYIVPPGDYLYKIALETYGNEKYAYTLANYNGLENPDFLPINYPLKLPSPDQIEALYELMGRP</sequence>
<feature type="domain" description="LysM" evidence="2">
    <location>
        <begin position="307"/>
        <end position="354"/>
    </location>
</feature>
<proteinExistence type="predicted"/>
<dbReference type="Proteomes" id="UP000614200">
    <property type="component" value="Unassembled WGS sequence"/>
</dbReference>
<evidence type="ECO:0000259" key="2">
    <source>
        <dbReference type="PROSITE" id="PS51782"/>
    </source>
</evidence>
<dbReference type="RefSeq" id="WP_194700272.1">
    <property type="nucleotide sequence ID" value="NZ_JADKNH010000001.1"/>
</dbReference>
<keyword evidence="1" id="KW-0812">Transmembrane</keyword>
<comment type="caution">
    <text evidence="3">The sequence shown here is derived from an EMBL/GenBank/DDBJ whole genome shotgun (WGS) entry which is preliminary data.</text>
</comment>
<dbReference type="InterPro" id="IPR018392">
    <property type="entry name" value="LysM"/>
</dbReference>
<name>A0ABR9ZNJ9_9FIRM</name>
<evidence type="ECO:0000313" key="3">
    <source>
        <dbReference type="EMBL" id="MBF4692048.1"/>
    </source>
</evidence>
<reference evidence="3 4" key="1">
    <citation type="submission" date="2020-11" db="EMBL/GenBank/DDBJ databases">
        <title>Fusibacter basophilias sp. nov.</title>
        <authorList>
            <person name="Qiu D."/>
        </authorList>
    </citation>
    <scope>NUCLEOTIDE SEQUENCE [LARGE SCALE GENOMIC DNA]</scope>
    <source>
        <strain evidence="3 4">Q10-2</strain>
    </source>
</reference>
<dbReference type="PROSITE" id="PS51782">
    <property type="entry name" value="LYSM"/>
    <property type="match status" value="1"/>
</dbReference>
<gene>
    <name evidence="3" type="ORF">ISU02_02910</name>
</gene>
<keyword evidence="1" id="KW-0472">Membrane</keyword>
<evidence type="ECO:0000256" key="1">
    <source>
        <dbReference type="SAM" id="Phobius"/>
    </source>
</evidence>
<keyword evidence="1" id="KW-1133">Transmembrane helix</keyword>
<organism evidence="3 4">
    <name type="scientific">Fusibacter ferrireducens</name>
    <dbReference type="NCBI Taxonomy" id="2785058"/>
    <lineage>
        <taxon>Bacteria</taxon>
        <taxon>Bacillati</taxon>
        <taxon>Bacillota</taxon>
        <taxon>Clostridia</taxon>
        <taxon>Eubacteriales</taxon>
        <taxon>Eubacteriales Family XII. Incertae Sedis</taxon>
        <taxon>Fusibacter</taxon>
    </lineage>
</organism>
<protein>
    <recommendedName>
        <fullName evidence="2">LysM domain-containing protein</fullName>
    </recommendedName>
</protein>
<evidence type="ECO:0000313" key="4">
    <source>
        <dbReference type="Proteomes" id="UP000614200"/>
    </source>
</evidence>